<evidence type="ECO:0000313" key="2">
    <source>
        <dbReference type="Proteomes" id="UP000724584"/>
    </source>
</evidence>
<organism evidence="1 2">
    <name type="scientific">Chaetomium tenue</name>
    <dbReference type="NCBI Taxonomy" id="1854479"/>
    <lineage>
        <taxon>Eukaryota</taxon>
        <taxon>Fungi</taxon>
        <taxon>Dikarya</taxon>
        <taxon>Ascomycota</taxon>
        <taxon>Pezizomycotina</taxon>
        <taxon>Sordariomycetes</taxon>
        <taxon>Sordariomycetidae</taxon>
        <taxon>Sordariales</taxon>
        <taxon>Chaetomiaceae</taxon>
        <taxon>Chaetomium</taxon>
    </lineage>
</organism>
<name>A0ACB7P4E0_9PEZI</name>
<reference evidence="1 2" key="1">
    <citation type="journal article" date="2021" name="Nat. Commun.">
        <title>Genetic determinants of endophytism in the Arabidopsis root mycobiome.</title>
        <authorList>
            <person name="Mesny F."/>
            <person name="Miyauchi S."/>
            <person name="Thiergart T."/>
            <person name="Pickel B."/>
            <person name="Atanasova L."/>
            <person name="Karlsson M."/>
            <person name="Huettel B."/>
            <person name="Barry K.W."/>
            <person name="Haridas S."/>
            <person name="Chen C."/>
            <person name="Bauer D."/>
            <person name="Andreopoulos W."/>
            <person name="Pangilinan J."/>
            <person name="LaButti K."/>
            <person name="Riley R."/>
            <person name="Lipzen A."/>
            <person name="Clum A."/>
            <person name="Drula E."/>
            <person name="Henrissat B."/>
            <person name="Kohler A."/>
            <person name="Grigoriev I.V."/>
            <person name="Martin F.M."/>
            <person name="Hacquard S."/>
        </authorList>
    </citation>
    <scope>NUCLEOTIDE SEQUENCE [LARGE SCALE GENOMIC DNA]</scope>
    <source>
        <strain evidence="1 2">MPI-SDFR-AT-0079</strain>
    </source>
</reference>
<protein>
    <submittedName>
        <fullName evidence="1">Uncharacterized protein</fullName>
    </submittedName>
</protein>
<comment type="caution">
    <text evidence="1">The sequence shown here is derived from an EMBL/GenBank/DDBJ whole genome shotgun (WGS) entry which is preliminary data.</text>
</comment>
<evidence type="ECO:0000313" key="1">
    <source>
        <dbReference type="EMBL" id="KAH6628933.1"/>
    </source>
</evidence>
<proteinExistence type="predicted"/>
<sequence>MSKCKMIGRNLMVGLLVATATLSNAAATTAVCQGKCRFLPGDAGWPSDGKWDALNKTVGGRLIRGVPIGQPCYGSSPNASACSEVQRIWTDQDPFITDPVNVVSFYHESDSCSPFYGPLSANAETRHLNCSQGRVASYAINVGDAAAAIAGVKFARENNIRLLVKNTGHDIPGRSSGQGALALWTHNIKSSTIFNYKSKTYTGPAARIGAGLQVLELFDVAAAHGYRVTAGSCPTVGAGGGWVQGGGHGPLSAAYGLGADTTLEFEVVTTDGKHLTASRARNKDLFWALSGGGAGNYAVVLSVTLKVFPDGPVAGSRLTFTEPDPEKYFTALEAWQKHLLYVNTVPGFQASTTLLPGGVFSLNYATLLDGTESDITTHLTPFYRELDALGITPTVNETKAHPTFVEHYRYFEAGTVYTRNVTVGNRLIPRSLIADDARLPSLTRVYKDILANPNSVAFVLASNVSHARVGNAPGDNPVMSAWRDSLFLSNFGVFSDGQATAAELEAALATVNGWQTKFREVTPEGGSYMNEATHNFEFWKTDYYGEWYDELLKVKRKYDPGFVLWNQPGAGHDAWQIKEDGRLCKVR</sequence>
<dbReference type="EMBL" id="JAGIZQ010000005">
    <property type="protein sequence ID" value="KAH6628933.1"/>
    <property type="molecule type" value="Genomic_DNA"/>
</dbReference>
<gene>
    <name evidence="1" type="ORF">F5144DRAFT_329200</name>
</gene>
<accession>A0ACB7P4E0</accession>
<keyword evidence="2" id="KW-1185">Reference proteome</keyword>
<dbReference type="Proteomes" id="UP000724584">
    <property type="component" value="Unassembled WGS sequence"/>
</dbReference>